<protein>
    <submittedName>
        <fullName evidence="2">Uncharacterized protein</fullName>
    </submittedName>
</protein>
<name>A0A9P6KE04_9FUNG</name>
<dbReference type="AlphaFoldDB" id="A0A9P6KE04"/>
<proteinExistence type="predicted"/>
<feature type="compositionally biased region" description="Basic and acidic residues" evidence="1">
    <location>
        <begin position="16"/>
        <end position="36"/>
    </location>
</feature>
<dbReference type="Proteomes" id="UP000780801">
    <property type="component" value="Unassembled WGS sequence"/>
</dbReference>
<evidence type="ECO:0000313" key="3">
    <source>
        <dbReference type="Proteomes" id="UP000780801"/>
    </source>
</evidence>
<evidence type="ECO:0000313" key="2">
    <source>
        <dbReference type="EMBL" id="KAF9581378.1"/>
    </source>
</evidence>
<evidence type="ECO:0000256" key="1">
    <source>
        <dbReference type="SAM" id="MobiDB-lite"/>
    </source>
</evidence>
<keyword evidence="3" id="KW-1185">Reference proteome</keyword>
<accession>A0A9P6KE04</accession>
<feature type="region of interest" description="Disordered" evidence="1">
    <location>
        <begin position="1"/>
        <end position="232"/>
    </location>
</feature>
<feature type="compositionally biased region" description="Low complexity" evidence="1">
    <location>
        <begin position="195"/>
        <end position="209"/>
    </location>
</feature>
<sequence>MEELYSLKNSSIQAADDQRSEKTRQQENNIEERRLGELLLESAESTEPRSRNTQSESDGGNRTSNKYDKKRITLQQLQQQQEDAISHVKDQKSIMEQQLLLQREDIEHKKEKARKQEEKERKQEEKARKQEEIERDKERDKDDREYAKELRDREWEREKLKEAQRREDERNRRQHESEERRHKEVMDMFRQQASTNQLLTQLMLNTHQNSSRDSFIRPNTQQPSEDGHQRND</sequence>
<feature type="compositionally biased region" description="Polar residues" evidence="1">
    <location>
        <begin position="211"/>
        <end position="224"/>
    </location>
</feature>
<comment type="caution">
    <text evidence="2">The sequence shown here is derived from an EMBL/GenBank/DDBJ whole genome shotgun (WGS) entry which is preliminary data.</text>
</comment>
<feature type="compositionally biased region" description="Basic and acidic residues" evidence="1">
    <location>
        <begin position="84"/>
        <end position="93"/>
    </location>
</feature>
<feature type="compositionally biased region" description="Polar residues" evidence="1">
    <location>
        <begin position="51"/>
        <end position="64"/>
    </location>
</feature>
<feature type="compositionally biased region" description="Basic and acidic residues" evidence="1">
    <location>
        <begin position="102"/>
        <end position="187"/>
    </location>
</feature>
<gene>
    <name evidence="2" type="ORF">BGW38_001630</name>
</gene>
<organism evidence="2 3">
    <name type="scientific">Lunasporangiospora selenospora</name>
    <dbReference type="NCBI Taxonomy" id="979761"/>
    <lineage>
        <taxon>Eukaryota</taxon>
        <taxon>Fungi</taxon>
        <taxon>Fungi incertae sedis</taxon>
        <taxon>Mucoromycota</taxon>
        <taxon>Mortierellomycotina</taxon>
        <taxon>Mortierellomycetes</taxon>
        <taxon>Mortierellales</taxon>
        <taxon>Mortierellaceae</taxon>
        <taxon>Lunasporangiospora</taxon>
    </lineage>
</organism>
<reference evidence="2" key="1">
    <citation type="journal article" date="2020" name="Fungal Divers.">
        <title>Resolving the Mortierellaceae phylogeny through synthesis of multi-gene phylogenetics and phylogenomics.</title>
        <authorList>
            <person name="Vandepol N."/>
            <person name="Liber J."/>
            <person name="Desiro A."/>
            <person name="Na H."/>
            <person name="Kennedy M."/>
            <person name="Barry K."/>
            <person name="Grigoriev I.V."/>
            <person name="Miller A.N."/>
            <person name="O'Donnell K."/>
            <person name="Stajich J.E."/>
            <person name="Bonito G."/>
        </authorList>
    </citation>
    <scope>NUCLEOTIDE SEQUENCE</scope>
    <source>
        <strain evidence="2">KOD1015</strain>
    </source>
</reference>
<dbReference type="EMBL" id="JAABOA010001522">
    <property type="protein sequence ID" value="KAF9581378.1"/>
    <property type="molecule type" value="Genomic_DNA"/>
</dbReference>